<keyword evidence="1" id="KW-0732">Signal</keyword>
<dbReference type="RefSeq" id="WP_015398433.1">
    <property type="nucleotide sequence ID" value="NC_020300.1"/>
</dbReference>
<dbReference type="eggNOG" id="ENOG50326TB">
    <property type="taxonomic scope" value="Bacteria"/>
</dbReference>
<feature type="chain" id="PRO_5004015916" description="EexN family lipoprotein" evidence="1">
    <location>
        <begin position="20"/>
        <end position="73"/>
    </location>
</feature>
<organism evidence="2 3">
    <name type="scientific">Bartonella australis (strain Aust/NH1)</name>
    <dbReference type="NCBI Taxonomy" id="1094489"/>
    <lineage>
        <taxon>Bacteria</taxon>
        <taxon>Pseudomonadati</taxon>
        <taxon>Pseudomonadota</taxon>
        <taxon>Alphaproteobacteria</taxon>
        <taxon>Hyphomicrobiales</taxon>
        <taxon>Bartonellaceae</taxon>
        <taxon>Bartonella</taxon>
    </lineage>
</organism>
<dbReference type="STRING" id="1094489.BAnh1_10610"/>
<dbReference type="InterPro" id="IPR047937">
    <property type="entry name" value="Eex_IncN-like"/>
</dbReference>
<protein>
    <recommendedName>
        <fullName evidence="4">EexN family lipoprotein</fullName>
    </recommendedName>
</protein>
<proteinExistence type="predicted"/>
<dbReference type="EMBL" id="CP003123">
    <property type="protein sequence ID" value="AGF74929.1"/>
    <property type="molecule type" value="Genomic_DNA"/>
</dbReference>
<dbReference type="PROSITE" id="PS51257">
    <property type="entry name" value="PROKAR_LIPOPROTEIN"/>
    <property type="match status" value="1"/>
</dbReference>
<feature type="signal peptide" evidence="1">
    <location>
        <begin position="1"/>
        <end position="19"/>
    </location>
</feature>
<name>M1N4W1_BARAA</name>
<evidence type="ECO:0000313" key="2">
    <source>
        <dbReference type="EMBL" id="AGF74929.1"/>
    </source>
</evidence>
<dbReference type="AlphaFoldDB" id="M1N4W1"/>
<sequence length="73" mass="8455">MKKYFLMITILLAPLFTTACEKTYSKEEFKQNKTLLNEWLAKCGMGGTSENCQNARLAIQEIERDRFFGPSKK</sequence>
<evidence type="ECO:0000313" key="3">
    <source>
        <dbReference type="Proteomes" id="UP000011729"/>
    </source>
</evidence>
<dbReference type="OrthoDB" id="7926012at2"/>
<dbReference type="Proteomes" id="UP000011729">
    <property type="component" value="Chromosome"/>
</dbReference>
<evidence type="ECO:0000256" key="1">
    <source>
        <dbReference type="SAM" id="SignalP"/>
    </source>
</evidence>
<dbReference type="PATRIC" id="fig|1094489.3.peg.1306"/>
<reference evidence="2 3" key="1">
    <citation type="journal article" date="2013" name="PLoS Genet.">
        <title>A gene transfer agent and a dynamic repertoire of secretion systems hold the keys to the explosive radiation of the emerging pathogen Bartonella.</title>
        <authorList>
            <person name="Guy L."/>
            <person name="Nystedt B."/>
            <person name="Toft C."/>
            <person name="Zaremba-Niedzwiedzka K."/>
            <person name="Berglund E.C."/>
            <person name="Granberg F."/>
            <person name="Naslund K."/>
            <person name="Eriksson A.S."/>
            <person name="Andersson S.G."/>
        </authorList>
    </citation>
    <scope>NUCLEOTIDE SEQUENCE [LARGE SCALE GENOMIC DNA]</scope>
    <source>
        <strain evidence="2 3">Aust/NH1</strain>
    </source>
</reference>
<accession>M1N4W1</accession>
<dbReference type="NCBIfam" id="NF033894">
    <property type="entry name" value="Eex_IncN"/>
    <property type="match status" value="1"/>
</dbReference>
<gene>
    <name evidence="2" type="ordered locus">BAnh1_10610</name>
</gene>
<dbReference type="HOGENOM" id="CLU_161848_2_0_5"/>
<evidence type="ECO:0008006" key="4">
    <source>
        <dbReference type="Google" id="ProtNLM"/>
    </source>
</evidence>
<keyword evidence="3" id="KW-1185">Reference proteome</keyword>
<dbReference type="KEGG" id="baus:BAnh1_10610"/>